<sequence length="133" mass="15165">MVATIIPFGSEMYFATLLSLGKYNSFLLLVSASIGNVLGSVFNWVCGYYVNYFIKKPWFPISENRIQKGTEIFNKYGKWSLLLSWVPFIGDPITFVAGTLRYSLIPFVILVSIGKVGRYLVIYFSILWAFSIF</sequence>
<dbReference type="PANTHER" id="PTHR42709:SF4">
    <property type="entry name" value="INNER MEMBRANE PROTEIN YQAA"/>
    <property type="match status" value="1"/>
</dbReference>
<proteinExistence type="predicted"/>
<feature type="transmembrane region" description="Helical" evidence="1">
    <location>
        <begin position="104"/>
        <end position="130"/>
    </location>
</feature>
<gene>
    <name evidence="3" type="ORF">METZ01_LOCUS120190</name>
</gene>
<keyword evidence="1" id="KW-0812">Transmembrane</keyword>
<dbReference type="InterPro" id="IPR051311">
    <property type="entry name" value="DedA_domain"/>
</dbReference>
<protein>
    <recommendedName>
        <fullName evidence="2">VTT domain-containing protein</fullName>
    </recommendedName>
</protein>
<accession>A0A381XRB9</accession>
<evidence type="ECO:0000256" key="1">
    <source>
        <dbReference type="SAM" id="Phobius"/>
    </source>
</evidence>
<dbReference type="PANTHER" id="PTHR42709">
    <property type="entry name" value="ALKALINE PHOSPHATASE LIKE PROTEIN"/>
    <property type="match status" value="1"/>
</dbReference>
<evidence type="ECO:0000313" key="3">
    <source>
        <dbReference type="EMBL" id="SVA67336.1"/>
    </source>
</evidence>
<dbReference type="EMBL" id="UINC01016110">
    <property type="protein sequence ID" value="SVA67336.1"/>
    <property type="molecule type" value="Genomic_DNA"/>
</dbReference>
<evidence type="ECO:0000259" key="2">
    <source>
        <dbReference type="Pfam" id="PF09335"/>
    </source>
</evidence>
<feature type="transmembrane region" description="Helical" evidence="1">
    <location>
        <begin position="79"/>
        <end position="98"/>
    </location>
</feature>
<dbReference type="InterPro" id="IPR032816">
    <property type="entry name" value="VTT_dom"/>
</dbReference>
<organism evidence="3">
    <name type="scientific">marine metagenome</name>
    <dbReference type="NCBI Taxonomy" id="408172"/>
    <lineage>
        <taxon>unclassified sequences</taxon>
        <taxon>metagenomes</taxon>
        <taxon>ecological metagenomes</taxon>
    </lineage>
</organism>
<dbReference type="AlphaFoldDB" id="A0A381XRB9"/>
<dbReference type="Pfam" id="PF09335">
    <property type="entry name" value="VTT_dom"/>
    <property type="match status" value="1"/>
</dbReference>
<feature type="transmembrane region" description="Helical" evidence="1">
    <location>
        <begin position="26"/>
        <end position="50"/>
    </location>
</feature>
<name>A0A381XRB9_9ZZZZ</name>
<reference evidence="3" key="1">
    <citation type="submission" date="2018-05" db="EMBL/GenBank/DDBJ databases">
        <authorList>
            <person name="Lanie J.A."/>
            <person name="Ng W.-L."/>
            <person name="Kazmierczak K.M."/>
            <person name="Andrzejewski T.M."/>
            <person name="Davidsen T.M."/>
            <person name="Wayne K.J."/>
            <person name="Tettelin H."/>
            <person name="Glass J.I."/>
            <person name="Rusch D."/>
            <person name="Podicherti R."/>
            <person name="Tsui H.-C.T."/>
            <person name="Winkler M.E."/>
        </authorList>
    </citation>
    <scope>NUCLEOTIDE SEQUENCE</scope>
</reference>
<keyword evidence="1" id="KW-1133">Transmembrane helix</keyword>
<keyword evidence="1" id="KW-0472">Membrane</keyword>
<feature type="domain" description="VTT" evidence="2">
    <location>
        <begin position="12"/>
        <end position="125"/>
    </location>
</feature>